<accession>A0AAN9IKY4</accession>
<feature type="region of interest" description="Disordered" evidence="1">
    <location>
        <begin position="78"/>
        <end position="111"/>
    </location>
</feature>
<organism evidence="2 3">
    <name type="scientific">Clitoria ternatea</name>
    <name type="common">Butterfly pea</name>
    <dbReference type="NCBI Taxonomy" id="43366"/>
    <lineage>
        <taxon>Eukaryota</taxon>
        <taxon>Viridiplantae</taxon>
        <taxon>Streptophyta</taxon>
        <taxon>Embryophyta</taxon>
        <taxon>Tracheophyta</taxon>
        <taxon>Spermatophyta</taxon>
        <taxon>Magnoliopsida</taxon>
        <taxon>eudicotyledons</taxon>
        <taxon>Gunneridae</taxon>
        <taxon>Pentapetalae</taxon>
        <taxon>rosids</taxon>
        <taxon>fabids</taxon>
        <taxon>Fabales</taxon>
        <taxon>Fabaceae</taxon>
        <taxon>Papilionoideae</taxon>
        <taxon>50 kb inversion clade</taxon>
        <taxon>NPAAA clade</taxon>
        <taxon>indigoferoid/millettioid clade</taxon>
        <taxon>Phaseoleae</taxon>
        <taxon>Clitoria</taxon>
    </lineage>
</organism>
<comment type="caution">
    <text evidence="2">The sequence shown here is derived from an EMBL/GenBank/DDBJ whole genome shotgun (WGS) entry which is preliminary data.</text>
</comment>
<name>A0AAN9IKY4_CLITE</name>
<dbReference type="Proteomes" id="UP001359559">
    <property type="component" value="Unassembled WGS sequence"/>
</dbReference>
<sequence length="111" mass="12739">MTEPKGLQKRHNRGGEAILTSTQRKRGNVGNAEDLGRFMLGTGKSNTDFSLYYKQEPELLERCGQTMGYRKRVAKMIIRDGGSQRTTETENEVPPPRERSKRRRGREKRDG</sequence>
<reference evidence="2 3" key="1">
    <citation type="submission" date="2024-01" db="EMBL/GenBank/DDBJ databases">
        <title>The genomes of 5 underutilized Papilionoideae crops provide insights into root nodulation and disease resistance.</title>
        <authorList>
            <person name="Yuan L."/>
        </authorList>
    </citation>
    <scope>NUCLEOTIDE SEQUENCE [LARGE SCALE GENOMIC DNA]</scope>
    <source>
        <strain evidence="2">LY-2023</strain>
        <tissue evidence="2">Leaf</tissue>
    </source>
</reference>
<dbReference type="EMBL" id="JAYKXN010000006">
    <property type="protein sequence ID" value="KAK7277811.1"/>
    <property type="molecule type" value="Genomic_DNA"/>
</dbReference>
<gene>
    <name evidence="2" type="ORF">RJT34_22828</name>
</gene>
<keyword evidence="3" id="KW-1185">Reference proteome</keyword>
<feature type="compositionally biased region" description="Basic residues" evidence="1">
    <location>
        <begin position="99"/>
        <end position="111"/>
    </location>
</feature>
<proteinExistence type="predicted"/>
<evidence type="ECO:0000256" key="1">
    <source>
        <dbReference type="SAM" id="MobiDB-lite"/>
    </source>
</evidence>
<protein>
    <submittedName>
        <fullName evidence="2">Uncharacterized protein</fullName>
    </submittedName>
</protein>
<feature type="region of interest" description="Disordered" evidence="1">
    <location>
        <begin position="1"/>
        <end position="30"/>
    </location>
</feature>
<dbReference type="AlphaFoldDB" id="A0AAN9IKY4"/>
<evidence type="ECO:0000313" key="3">
    <source>
        <dbReference type="Proteomes" id="UP001359559"/>
    </source>
</evidence>
<evidence type="ECO:0000313" key="2">
    <source>
        <dbReference type="EMBL" id="KAK7277811.1"/>
    </source>
</evidence>